<dbReference type="Proteomes" id="UP000244223">
    <property type="component" value="Unassembled WGS sequence"/>
</dbReference>
<sequence length="340" mass="35975">MSALLIKSFLPWDELPNDSKRAKRINYIALAISIICFVVIPWIKVPPIPRNEAVVPERIARIVERKIELPPPPPKPIEKKESKKDVAEDKPKPQDKPKPVEIKEEPVAKAKPTESQVKAARQKAQEALSSVADDLADLRDMDVVATSKPNIGGALQKDSGAPVGTSRNMITAKAGAGSGAVGAYTGAASSGYGGGTAGGKGGTGNYNLGNKGTKDMKGGLIAGGDGANTGGGGDGSKTRGEGGIGKRTTENIRRVFDQNGGRLNQAYQRALKDDPSMEGTIKLKLTIDPSGKVTNCEVASSDLNNPDLENKIVAMVKGFNFGEDNVEVWKGQYPVNFYPN</sequence>
<comment type="subcellular location">
    <subcellularLocation>
        <location evidence="1">Membrane</location>
        <topology evidence="1">Single-pass membrane protein</topology>
    </subcellularLocation>
</comment>
<evidence type="ECO:0000313" key="7">
    <source>
        <dbReference type="EMBL" id="PTQ88173.1"/>
    </source>
</evidence>
<feature type="compositionally biased region" description="Basic and acidic residues" evidence="5">
    <location>
        <begin position="76"/>
        <end position="112"/>
    </location>
</feature>
<feature type="region of interest" description="Disordered" evidence="5">
    <location>
        <begin position="68"/>
        <end position="122"/>
    </location>
</feature>
<evidence type="ECO:0000256" key="6">
    <source>
        <dbReference type="SAM" id="Phobius"/>
    </source>
</evidence>
<dbReference type="InterPro" id="IPR006260">
    <property type="entry name" value="TonB/TolA_C"/>
</dbReference>
<feature type="transmembrane region" description="Helical" evidence="6">
    <location>
        <begin position="25"/>
        <end position="43"/>
    </location>
</feature>
<gene>
    <name evidence="7" type="ORF">C8N29_11433</name>
</gene>
<name>A0A2T5IWC1_9GAMM</name>
<evidence type="ECO:0000256" key="4">
    <source>
        <dbReference type="ARBA" id="ARBA00023136"/>
    </source>
</evidence>
<dbReference type="GO" id="GO:0016020">
    <property type="term" value="C:membrane"/>
    <property type="evidence" value="ECO:0007669"/>
    <property type="project" value="UniProtKB-SubCell"/>
</dbReference>
<evidence type="ECO:0000313" key="8">
    <source>
        <dbReference type="Proteomes" id="UP000244223"/>
    </source>
</evidence>
<feature type="region of interest" description="Disordered" evidence="5">
    <location>
        <begin position="223"/>
        <end position="245"/>
    </location>
</feature>
<dbReference type="NCBIfam" id="NF033768">
    <property type="entry name" value="myxo_SS_tail"/>
    <property type="match status" value="1"/>
</dbReference>
<keyword evidence="4 6" id="KW-0472">Membrane</keyword>
<dbReference type="AlphaFoldDB" id="A0A2T5IWC1"/>
<reference evidence="7 8" key="1">
    <citation type="submission" date="2018-04" db="EMBL/GenBank/DDBJ databases">
        <title>Genomic Encyclopedia of Archaeal and Bacterial Type Strains, Phase II (KMG-II): from individual species to whole genera.</title>
        <authorList>
            <person name="Goeker M."/>
        </authorList>
    </citation>
    <scope>NUCLEOTIDE SEQUENCE [LARGE SCALE GENOMIC DNA]</scope>
    <source>
        <strain evidence="7 8">DSM 5822</strain>
    </source>
</reference>
<dbReference type="EMBL" id="QAON01000014">
    <property type="protein sequence ID" value="PTQ88173.1"/>
    <property type="molecule type" value="Genomic_DNA"/>
</dbReference>
<evidence type="ECO:0000256" key="2">
    <source>
        <dbReference type="ARBA" id="ARBA00022692"/>
    </source>
</evidence>
<evidence type="ECO:0000256" key="3">
    <source>
        <dbReference type="ARBA" id="ARBA00022989"/>
    </source>
</evidence>
<evidence type="ECO:0000256" key="5">
    <source>
        <dbReference type="SAM" id="MobiDB-lite"/>
    </source>
</evidence>
<dbReference type="OrthoDB" id="7057177at2"/>
<protein>
    <submittedName>
        <fullName evidence="7">Outer membrane transport energization protein TonB</fullName>
    </submittedName>
</protein>
<dbReference type="InterPro" id="IPR049806">
    <property type="entry name" value="MasK-like_C"/>
</dbReference>
<keyword evidence="2 6" id="KW-0812">Transmembrane</keyword>
<comment type="caution">
    <text evidence="7">The sequence shown here is derived from an EMBL/GenBank/DDBJ whole genome shotgun (WGS) entry which is preliminary data.</text>
</comment>
<dbReference type="Gene3D" id="3.30.1150.10">
    <property type="match status" value="1"/>
</dbReference>
<evidence type="ECO:0000256" key="1">
    <source>
        <dbReference type="ARBA" id="ARBA00004167"/>
    </source>
</evidence>
<keyword evidence="3 6" id="KW-1133">Transmembrane helix</keyword>
<accession>A0A2T5IWC1</accession>
<dbReference type="NCBIfam" id="TIGR01352">
    <property type="entry name" value="tonB_Cterm"/>
    <property type="match status" value="1"/>
</dbReference>
<keyword evidence="8" id="KW-1185">Reference proteome</keyword>
<organism evidence="7 8">
    <name type="scientific">Agitococcus lubricus</name>
    <dbReference type="NCBI Taxonomy" id="1077255"/>
    <lineage>
        <taxon>Bacteria</taxon>
        <taxon>Pseudomonadati</taxon>
        <taxon>Pseudomonadota</taxon>
        <taxon>Gammaproteobacteria</taxon>
        <taxon>Moraxellales</taxon>
        <taxon>Moraxellaceae</taxon>
        <taxon>Agitococcus</taxon>
    </lineage>
</organism>
<dbReference type="RefSeq" id="WP_107866476.1">
    <property type="nucleotide sequence ID" value="NZ_QAON01000014.1"/>
</dbReference>
<proteinExistence type="predicted"/>